<evidence type="ECO:0000259" key="14">
    <source>
        <dbReference type="Pfam" id="PF00254"/>
    </source>
</evidence>
<dbReference type="GO" id="GO:0046872">
    <property type="term" value="F:metal ion binding"/>
    <property type="evidence" value="ECO:0007669"/>
    <property type="project" value="UniProtKB-KW"/>
</dbReference>
<organism evidence="18 19">
    <name type="scientific">Zostera marina</name>
    <name type="common">Eelgrass</name>
    <dbReference type="NCBI Taxonomy" id="29655"/>
    <lineage>
        <taxon>Eukaryota</taxon>
        <taxon>Viridiplantae</taxon>
        <taxon>Streptophyta</taxon>
        <taxon>Embryophyta</taxon>
        <taxon>Tracheophyta</taxon>
        <taxon>Spermatophyta</taxon>
        <taxon>Magnoliopsida</taxon>
        <taxon>Liliopsida</taxon>
        <taxon>Zosteraceae</taxon>
        <taxon>Zostera</taxon>
    </lineage>
</organism>
<keyword evidence="4 18" id="KW-0489">Methyltransferase</keyword>
<dbReference type="Pfam" id="PF17842">
    <property type="entry name" value="dsRBD2"/>
    <property type="match status" value="1"/>
</dbReference>
<keyword evidence="6" id="KW-0949">S-adenosyl-L-methionine</keyword>
<dbReference type="InterPro" id="IPR026610">
    <property type="entry name" value="Hen1"/>
</dbReference>
<dbReference type="GO" id="GO:0005737">
    <property type="term" value="C:cytoplasm"/>
    <property type="evidence" value="ECO:0000318"/>
    <property type="project" value="GO_Central"/>
</dbReference>
<dbReference type="InterPro" id="IPR040870">
    <property type="entry name" value="HEN1_dsRBD2"/>
</dbReference>
<dbReference type="PANTHER" id="PTHR21404">
    <property type="entry name" value="HEN1"/>
    <property type="match status" value="1"/>
</dbReference>
<proteinExistence type="inferred from homology"/>
<dbReference type="GO" id="GO:0001510">
    <property type="term" value="P:RNA methylation"/>
    <property type="evidence" value="ECO:0007669"/>
    <property type="project" value="InterPro"/>
</dbReference>
<dbReference type="EMBL" id="LFYR01001212">
    <property type="protein sequence ID" value="KMZ63766.1"/>
    <property type="molecule type" value="Genomic_DNA"/>
</dbReference>
<comment type="catalytic activity">
    <reaction evidence="13">
        <text>small RNA 3'-end nucleotide + S-adenosyl-L-methionine = small RNA 3'-end 2'-O-methylnucleotide + S-adenosyl-L-homocysteine + H(+)</text>
        <dbReference type="Rhea" id="RHEA:37887"/>
        <dbReference type="Rhea" id="RHEA-COMP:10415"/>
        <dbReference type="Rhea" id="RHEA-COMP:10416"/>
        <dbReference type="ChEBI" id="CHEBI:15378"/>
        <dbReference type="ChEBI" id="CHEBI:57856"/>
        <dbReference type="ChEBI" id="CHEBI:59789"/>
        <dbReference type="ChEBI" id="CHEBI:74896"/>
        <dbReference type="ChEBI" id="CHEBI:74898"/>
        <dbReference type="EC" id="2.1.1.386"/>
    </reaction>
</comment>
<evidence type="ECO:0000259" key="17">
    <source>
        <dbReference type="Pfam" id="PF24995"/>
    </source>
</evidence>
<evidence type="ECO:0000256" key="12">
    <source>
        <dbReference type="ARBA" id="ARBA00035025"/>
    </source>
</evidence>
<evidence type="ECO:0000313" key="19">
    <source>
        <dbReference type="Proteomes" id="UP000036987"/>
    </source>
</evidence>
<dbReference type="Pfam" id="PF21224">
    <property type="entry name" value="Hen1_LCD"/>
    <property type="match status" value="1"/>
</dbReference>
<feature type="domain" description="HEN1 double-stranded RNA binding" evidence="15">
    <location>
        <begin position="367"/>
        <end position="511"/>
    </location>
</feature>
<dbReference type="GO" id="GO:0003755">
    <property type="term" value="F:peptidyl-prolyl cis-trans isomerase activity"/>
    <property type="evidence" value="ECO:0007669"/>
    <property type="project" value="InterPro"/>
</dbReference>
<evidence type="ECO:0000256" key="3">
    <source>
        <dbReference type="ARBA" id="ARBA00021330"/>
    </source>
</evidence>
<dbReference type="PANTHER" id="PTHR21404:SF3">
    <property type="entry name" value="SMALL RNA 2'-O-METHYLTRANSFERASE"/>
    <property type="match status" value="1"/>
</dbReference>
<evidence type="ECO:0000259" key="15">
    <source>
        <dbReference type="Pfam" id="PF17842"/>
    </source>
</evidence>
<evidence type="ECO:0000256" key="8">
    <source>
        <dbReference type="ARBA" id="ARBA00022842"/>
    </source>
</evidence>
<dbReference type="FunFam" id="3.40.50.150:FF:000215">
    <property type="entry name" value="Hua enhancer1"/>
    <property type="match status" value="1"/>
</dbReference>
<dbReference type="Pfam" id="PF00254">
    <property type="entry name" value="FKBP_C"/>
    <property type="match status" value="1"/>
</dbReference>
<evidence type="ECO:0000313" key="18">
    <source>
        <dbReference type="EMBL" id="KMZ63766.1"/>
    </source>
</evidence>
<dbReference type="STRING" id="29655.A0A0K9P3Z9"/>
<dbReference type="GO" id="GO:0034587">
    <property type="term" value="P:piRNA processing"/>
    <property type="evidence" value="ECO:0000318"/>
    <property type="project" value="GO_Central"/>
</dbReference>
<dbReference type="Pfam" id="PF18441">
    <property type="entry name" value="Hen1_Lam_C"/>
    <property type="match status" value="1"/>
</dbReference>
<dbReference type="Gene3D" id="3.10.50.40">
    <property type="match status" value="1"/>
</dbReference>
<dbReference type="GO" id="GO:0030422">
    <property type="term" value="P:siRNA processing"/>
    <property type="evidence" value="ECO:0000318"/>
    <property type="project" value="GO_Central"/>
</dbReference>
<evidence type="ECO:0000256" key="11">
    <source>
        <dbReference type="ARBA" id="ARBA00029569"/>
    </source>
</evidence>
<dbReference type="InterPro" id="IPR046357">
    <property type="entry name" value="PPIase_dom_sf"/>
</dbReference>
<dbReference type="InterPro" id="IPR056755">
    <property type="entry name" value="DSRM_2"/>
</dbReference>
<reference evidence="19" key="1">
    <citation type="journal article" date="2016" name="Nature">
        <title>The genome of the seagrass Zostera marina reveals angiosperm adaptation to the sea.</title>
        <authorList>
            <person name="Olsen J.L."/>
            <person name="Rouze P."/>
            <person name="Verhelst B."/>
            <person name="Lin Y.-C."/>
            <person name="Bayer T."/>
            <person name="Collen J."/>
            <person name="Dattolo E."/>
            <person name="De Paoli E."/>
            <person name="Dittami S."/>
            <person name="Maumus F."/>
            <person name="Michel G."/>
            <person name="Kersting A."/>
            <person name="Lauritano C."/>
            <person name="Lohaus R."/>
            <person name="Toepel M."/>
            <person name="Tonon T."/>
            <person name="Vanneste K."/>
            <person name="Amirebrahimi M."/>
            <person name="Brakel J."/>
            <person name="Bostroem C."/>
            <person name="Chovatia M."/>
            <person name="Grimwood J."/>
            <person name="Jenkins J.W."/>
            <person name="Jueterbock A."/>
            <person name="Mraz A."/>
            <person name="Stam W.T."/>
            <person name="Tice H."/>
            <person name="Bornberg-Bauer E."/>
            <person name="Green P.J."/>
            <person name="Pearson G.A."/>
            <person name="Procaccini G."/>
            <person name="Duarte C.M."/>
            <person name="Schmutz J."/>
            <person name="Reusch T.B.H."/>
            <person name="Van de Peer Y."/>
        </authorList>
    </citation>
    <scope>NUCLEOTIDE SEQUENCE [LARGE SCALE GENOMIC DNA]</scope>
    <source>
        <strain evidence="19">cv. Finnish</strain>
    </source>
</reference>
<dbReference type="InterPro" id="IPR029063">
    <property type="entry name" value="SAM-dependent_MTases_sf"/>
</dbReference>
<dbReference type="Gene3D" id="3.40.50.150">
    <property type="entry name" value="Vaccinia Virus protein VP39"/>
    <property type="match status" value="1"/>
</dbReference>
<keyword evidence="5 18" id="KW-0808">Transferase</keyword>
<evidence type="ECO:0000256" key="1">
    <source>
        <dbReference type="ARBA" id="ARBA00001946"/>
    </source>
</evidence>
<dbReference type="InterPro" id="IPR001179">
    <property type="entry name" value="PPIase_FKBP_dom"/>
</dbReference>
<dbReference type="OMA" id="ELLWEWP"/>
<evidence type="ECO:0000256" key="2">
    <source>
        <dbReference type="ARBA" id="ARBA00009026"/>
    </source>
</evidence>
<evidence type="ECO:0000256" key="9">
    <source>
        <dbReference type="ARBA" id="ARBA00022884"/>
    </source>
</evidence>
<dbReference type="Pfam" id="PF24995">
    <property type="entry name" value="DSRM_2"/>
    <property type="match status" value="1"/>
</dbReference>
<evidence type="ECO:0000256" key="6">
    <source>
        <dbReference type="ARBA" id="ARBA00022691"/>
    </source>
</evidence>
<dbReference type="GO" id="GO:0008173">
    <property type="term" value="F:RNA methyltransferase activity"/>
    <property type="evidence" value="ECO:0000318"/>
    <property type="project" value="GO_Central"/>
</dbReference>
<dbReference type="GO" id="GO:0090486">
    <property type="term" value="F:small RNA 2'-O-methyltransferase activity"/>
    <property type="evidence" value="ECO:0007669"/>
    <property type="project" value="UniProtKB-EC"/>
</dbReference>
<evidence type="ECO:0000256" key="13">
    <source>
        <dbReference type="ARBA" id="ARBA00048418"/>
    </source>
</evidence>
<dbReference type="Gene3D" id="3.30.160.20">
    <property type="match status" value="1"/>
</dbReference>
<dbReference type="GO" id="GO:0003723">
    <property type="term" value="F:RNA binding"/>
    <property type="evidence" value="ECO:0007669"/>
    <property type="project" value="UniProtKB-KW"/>
</dbReference>
<name>A0A0K9P3Z9_ZOSMR</name>
<evidence type="ECO:0000256" key="10">
    <source>
        <dbReference type="ARBA" id="ARBA00023158"/>
    </source>
</evidence>
<evidence type="ECO:0000256" key="5">
    <source>
        <dbReference type="ARBA" id="ARBA00022679"/>
    </source>
</evidence>
<keyword evidence="10" id="KW-0943">RNA-mediated gene silencing</keyword>
<dbReference type="EC" id="2.1.1.386" evidence="12"/>
<comment type="caution">
    <text evidence="18">The sequence shown here is derived from an EMBL/GenBank/DDBJ whole genome shotgun (WGS) entry which is preliminary data.</text>
</comment>
<sequence length="957" mass="107393">MVHMDSQVKSLVIVKSPALTPKAILNQKFASNAIYKTEELQNSSENICPGLAIPQKGPCLYRCHLQLPDFSLISEAFPRKKDAEQSAAKMAIEKLGIQSSTCESTLQDPWTELVARVSWLFTEKFLSSSHPLIGHFREALERNGEFHGFIPLSVIGACDLKIVNWCKSIHPGAESDPLIMLSLITKAARLHPICIPDDELWIRNKKTYSQKTIQTLANQYPRSAESVQLEAVLIPFMDEKPIEILTLNISPNHYYLDEIGSKLNLKDSSRVLISRPIGKVTSDMRLYFPAPEISSFSLDSSLEMQLNANECELLKQTLNKRASYLSVQNIYGDAILAVVGYTRRSSGFLYKHVSLSTYYRILVGKIPVGNYKLSREAMLVVDLPTNYATRSNWRGSSPRDLLSMFCHHHRISVPIFDIEIVNTSDIYLEKSKRLKQSCLPNLEDGFGCEKEFNSITNNDPDSLVYFRCVIKIFSSKNDLIVQYSQKDIYQKQTDAIQNASFIVISWLNAYFKQLDMSMSTLFANGQSCGIHVNTEIFLKEFGLCLPVHGASSIYDKQCSSVGSSTCNQPKQVQENETISFEINGPDSGISPSEGSLVCISYTVVLMSREKDLNQILETKDEFEFEIGTGAVIHQLDACIVQMSMNQTANFMIKIPSRDLILAVAFESAGSISQSSLCDYFLQYSVKLLRITYPFEKMLEAHFKPSLSKQRVEFAVRFINKSYAKTLVDFGCGSGSLLVSLLEHKTTLEMIFGVDISRRGLVHAAKILHSKLSSSPISVEGTTIKSVVLYDGSITVFDPRLYGSDIGTCIEVIEHMQEDQATLFGEMVLSMFCPRLLIVSTPNYEYNPILQKSSISNKEVDPEDKSQAAPCKFRNYDHKFEWTRKQFEHWANSIASKHNYSVEFSGVGGSGAIEPGFASQIAVFRQQSAPLEEKVLEGNEVGNPYEVIWEWNNVATKS</sequence>
<evidence type="ECO:0000256" key="4">
    <source>
        <dbReference type="ARBA" id="ARBA00022603"/>
    </source>
</evidence>
<dbReference type="Proteomes" id="UP000036987">
    <property type="component" value="Unassembled WGS sequence"/>
</dbReference>
<feature type="domain" description="Small RNA 2'-O-methyltransferase Hen1 La-motif C-terminal" evidence="16">
    <location>
        <begin position="228"/>
        <end position="365"/>
    </location>
</feature>
<evidence type="ECO:0000256" key="7">
    <source>
        <dbReference type="ARBA" id="ARBA00022723"/>
    </source>
</evidence>
<dbReference type="AlphaFoldDB" id="A0A0K9P3Z9"/>
<feature type="domain" description="PPIase FKBP-type" evidence="14">
    <location>
        <begin position="591"/>
        <end position="654"/>
    </location>
</feature>
<accession>A0A0K9P3Z9</accession>
<evidence type="ECO:0000259" key="16">
    <source>
        <dbReference type="Pfam" id="PF18441"/>
    </source>
</evidence>
<protein>
    <recommendedName>
        <fullName evidence="3">Small RNA 2'-O-methyltransferase</fullName>
        <ecNumber evidence="12">2.1.1.386</ecNumber>
    </recommendedName>
    <alternativeName>
        <fullName evidence="11">Rotamase</fullName>
    </alternativeName>
</protein>
<dbReference type="SUPFAM" id="SSF53335">
    <property type="entry name" value="S-adenosyl-L-methionine-dependent methyltransferases"/>
    <property type="match status" value="1"/>
</dbReference>
<dbReference type="GO" id="GO:0005634">
    <property type="term" value="C:nucleus"/>
    <property type="evidence" value="ECO:0000318"/>
    <property type="project" value="GO_Central"/>
</dbReference>
<comment type="cofactor">
    <cofactor evidence="1">
        <name>Mg(2+)</name>
        <dbReference type="ChEBI" id="CHEBI:18420"/>
    </cofactor>
</comment>
<keyword evidence="8" id="KW-0460">Magnesium</keyword>
<keyword evidence="9" id="KW-0694">RNA-binding</keyword>
<keyword evidence="19" id="KW-1185">Reference proteome</keyword>
<comment type="similarity">
    <text evidence="2">Belongs to the methyltransferase superfamily. HEN1 family.</text>
</comment>
<feature type="domain" description="dsRNA binding" evidence="17">
    <location>
        <begin position="27"/>
        <end position="96"/>
    </location>
</feature>
<dbReference type="SUPFAM" id="SSF54534">
    <property type="entry name" value="FKBP-like"/>
    <property type="match status" value="1"/>
</dbReference>
<dbReference type="GO" id="GO:0008171">
    <property type="term" value="F:O-methyltransferase activity"/>
    <property type="evidence" value="ECO:0000318"/>
    <property type="project" value="GO_Central"/>
</dbReference>
<gene>
    <name evidence="18" type="ORF">ZOSMA_39G00360</name>
</gene>
<dbReference type="InterPro" id="IPR040813">
    <property type="entry name" value="Hen1_Lam_C"/>
</dbReference>
<dbReference type="OrthoDB" id="2154311at2759"/>
<keyword evidence="7" id="KW-0479">Metal-binding</keyword>